<proteinExistence type="inferred from homology"/>
<dbReference type="PROSITE" id="PS00149">
    <property type="entry name" value="SULFATASE_2"/>
    <property type="match status" value="1"/>
</dbReference>
<dbReference type="GO" id="GO:0033889">
    <property type="term" value="F:N-sulfoglucosamine-3-sulfatase activity"/>
    <property type="evidence" value="ECO:0007669"/>
    <property type="project" value="UniProtKB-EC"/>
</dbReference>
<sequence length="527" mass="56578">MGTPPLSPWALLVPTLVLVGLWAPCVVSRQPNFIVILADDVGWGDLGANWAETKETPHLDQLAAEGTRFVDFHSAASTCSPSRASLLTGRLGLRNGVTHNFAISSLGGLPRNETTLAEVLREAGYSTGAIGKWHLGHHGHHHPNSRGFDYYFGIPYSHDMGCTDTPGYNLPPCPPCPQHSTTARLVRKDCYTEVALPLLENTTIIQQPVELGSLARRYAEEAERFIQRASDKGQPFFLYLALAHMHVPLVPPLPPGPGRGIYGASLGEMDALVARVKEAADSLGRGSTLLWFTGDNGPWAQKCELAGRLGPFVGAWQRQRGGSSAKQTTWEGGHRVPALVYWPGRVPAGRTSQALLRGGMWLMWGGSGFHGAGFPCLGLTGAVLSSLQVLLHPNSGAAGKAGEVEALRLAQYKAFYTTGGAMACDGSTGPAQQHHPPLIFNLDRDIQEQEPLDVASREYQAVLPAISRAYAQALQDIAADNVSVADYSQDPAAIPCCNVQHVGCRCHGAHGATRDPHVESRTPWLCL</sequence>
<evidence type="ECO:0000256" key="1">
    <source>
        <dbReference type="ARBA" id="ARBA00001913"/>
    </source>
</evidence>
<dbReference type="Pfam" id="PF14707">
    <property type="entry name" value="Sulfatase_C"/>
    <property type="match status" value="1"/>
</dbReference>
<comment type="catalytic activity">
    <reaction evidence="13">
        <text>Hydrolysis of the 3-sulfate groups of the N-sulfo-D-glucosamine 3-O-sulfate units of heparin.</text>
        <dbReference type="EC" id="3.1.6.15"/>
    </reaction>
</comment>
<dbReference type="GO" id="GO:0046872">
    <property type="term" value="F:metal ion binding"/>
    <property type="evidence" value="ECO:0007669"/>
    <property type="project" value="UniProtKB-KW"/>
</dbReference>
<evidence type="ECO:0000256" key="9">
    <source>
        <dbReference type="ARBA" id="ARBA00023180"/>
    </source>
</evidence>
<dbReference type="PROSITE" id="PS00523">
    <property type="entry name" value="SULFATASE_1"/>
    <property type="match status" value="1"/>
</dbReference>
<reference evidence="19 20" key="1">
    <citation type="submission" date="2019-09" db="EMBL/GenBank/DDBJ databases">
        <title>Bird 10,000 Genomes (B10K) Project - Family phase.</title>
        <authorList>
            <person name="Zhang G."/>
        </authorList>
    </citation>
    <scope>NUCLEOTIDE SEQUENCE [LARGE SCALE GENOMIC DNA]</scope>
    <source>
        <strain evidence="19">OUT-0050</strain>
        <tissue evidence="19">Muscle</tissue>
    </source>
</reference>
<dbReference type="PANTHER" id="PTHR42693:SF42">
    <property type="entry name" value="ARYLSULFATASE G"/>
    <property type="match status" value="1"/>
</dbReference>
<dbReference type="InterPro" id="IPR000917">
    <property type="entry name" value="Sulfatase_N"/>
</dbReference>
<keyword evidence="10" id="KW-0458">Lysosome</keyword>
<evidence type="ECO:0000259" key="18">
    <source>
        <dbReference type="Pfam" id="PF00884"/>
    </source>
</evidence>
<evidence type="ECO:0000256" key="7">
    <source>
        <dbReference type="ARBA" id="ARBA00022837"/>
    </source>
</evidence>
<evidence type="ECO:0000313" key="19">
    <source>
        <dbReference type="EMBL" id="NWZ13886.1"/>
    </source>
</evidence>
<evidence type="ECO:0000256" key="12">
    <source>
        <dbReference type="ARBA" id="ARBA00048030"/>
    </source>
</evidence>
<comment type="cofactor">
    <cofactor evidence="1">
        <name>Ca(2+)</name>
        <dbReference type="ChEBI" id="CHEBI:29108"/>
    </cofactor>
</comment>
<dbReference type="FunFam" id="3.40.720.10:FF:000031">
    <property type="entry name" value="arylsulfatase G isoform X1"/>
    <property type="match status" value="1"/>
</dbReference>
<keyword evidence="9" id="KW-0325">Glycoprotein</keyword>
<comment type="subcellular location">
    <subcellularLocation>
        <location evidence="2">Lysosome</location>
    </subcellularLocation>
</comment>
<evidence type="ECO:0000256" key="3">
    <source>
        <dbReference type="ARBA" id="ARBA00008779"/>
    </source>
</evidence>
<dbReference type="Proteomes" id="UP000521525">
    <property type="component" value="Unassembled WGS sequence"/>
</dbReference>
<keyword evidence="20" id="KW-1185">Reference proteome</keyword>
<dbReference type="InterPro" id="IPR017850">
    <property type="entry name" value="Alkaline_phosphatase_core_sf"/>
</dbReference>
<keyword evidence="5 17" id="KW-0732">Signal</keyword>
<dbReference type="AlphaFoldDB" id="A0A7K7K5V0"/>
<feature type="non-terminal residue" evidence="19">
    <location>
        <position position="527"/>
    </location>
</feature>
<evidence type="ECO:0000256" key="4">
    <source>
        <dbReference type="ARBA" id="ARBA00022723"/>
    </source>
</evidence>
<comment type="caution">
    <text evidence="19">The sequence shown here is derived from an EMBL/GenBank/DDBJ whole genome shotgun (WGS) entry which is preliminary data.</text>
</comment>
<comment type="similarity">
    <text evidence="3">Belongs to the sulfatase family.</text>
</comment>
<evidence type="ECO:0000256" key="11">
    <source>
        <dbReference type="ARBA" id="ARBA00035026"/>
    </source>
</evidence>
<evidence type="ECO:0000313" key="20">
    <source>
        <dbReference type="Proteomes" id="UP000521525"/>
    </source>
</evidence>
<dbReference type="InterPro" id="IPR050738">
    <property type="entry name" value="Sulfatase"/>
</dbReference>
<evidence type="ECO:0000256" key="17">
    <source>
        <dbReference type="SAM" id="SignalP"/>
    </source>
</evidence>
<keyword evidence="8" id="KW-1015">Disulfide bond</keyword>
<comment type="catalytic activity">
    <reaction evidence="12">
        <text>an aryl sulfate + H2O = a phenol + sulfate + H(+)</text>
        <dbReference type="Rhea" id="RHEA:17261"/>
        <dbReference type="ChEBI" id="CHEBI:15377"/>
        <dbReference type="ChEBI" id="CHEBI:15378"/>
        <dbReference type="ChEBI" id="CHEBI:16189"/>
        <dbReference type="ChEBI" id="CHEBI:33853"/>
        <dbReference type="ChEBI" id="CHEBI:140317"/>
        <dbReference type="EC" id="3.1.6.1"/>
    </reaction>
</comment>
<evidence type="ECO:0000256" key="14">
    <source>
        <dbReference type="ARBA" id="ARBA00066410"/>
    </source>
</evidence>
<dbReference type="GO" id="GO:0005764">
    <property type="term" value="C:lysosome"/>
    <property type="evidence" value="ECO:0007669"/>
    <property type="project" value="UniProtKB-SubCell"/>
</dbReference>
<dbReference type="FunFam" id="3.30.1120.10:FF:000006">
    <property type="entry name" value="Arylsulfatase G"/>
    <property type="match status" value="1"/>
</dbReference>
<dbReference type="Pfam" id="PF00884">
    <property type="entry name" value="Sulfatase"/>
    <property type="match status" value="1"/>
</dbReference>
<dbReference type="EMBL" id="VZSP01001893">
    <property type="protein sequence ID" value="NWZ13886.1"/>
    <property type="molecule type" value="Genomic_DNA"/>
</dbReference>
<dbReference type="EC" id="3.1.6.15" evidence="14"/>
<evidence type="ECO:0000256" key="10">
    <source>
        <dbReference type="ARBA" id="ARBA00023228"/>
    </source>
</evidence>
<dbReference type="SUPFAM" id="SSF53649">
    <property type="entry name" value="Alkaline phosphatase-like"/>
    <property type="match status" value="1"/>
</dbReference>
<keyword evidence="7" id="KW-0106">Calcium</keyword>
<dbReference type="GO" id="GO:0004065">
    <property type="term" value="F:arylsulfatase activity"/>
    <property type="evidence" value="ECO:0007669"/>
    <property type="project" value="UniProtKB-EC"/>
</dbReference>
<evidence type="ECO:0000256" key="8">
    <source>
        <dbReference type="ARBA" id="ARBA00023157"/>
    </source>
</evidence>
<organism evidence="19 20">
    <name type="scientific">Agelaius phoeniceus</name>
    <name type="common">Red-winged blackbird</name>
    <name type="synonym">Oriolus phoeniceus</name>
    <dbReference type="NCBI Taxonomy" id="39638"/>
    <lineage>
        <taxon>Eukaryota</taxon>
        <taxon>Metazoa</taxon>
        <taxon>Chordata</taxon>
        <taxon>Craniata</taxon>
        <taxon>Vertebrata</taxon>
        <taxon>Euteleostomi</taxon>
        <taxon>Archelosauria</taxon>
        <taxon>Archosauria</taxon>
        <taxon>Dinosauria</taxon>
        <taxon>Saurischia</taxon>
        <taxon>Theropoda</taxon>
        <taxon>Coelurosauria</taxon>
        <taxon>Aves</taxon>
        <taxon>Neognathae</taxon>
        <taxon>Neoaves</taxon>
        <taxon>Telluraves</taxon>
        <taxon>Australaves</taxon>
        <taxon>Passeriformes</taxon>
        <taxon>Passeroidea</taxon>
        <taxon>Icteridae</taxon>
        <taxon>Agelaius</taxon>
    </lineage>
</organism>
<accession>A0A7K7K5V0</accession>
<feature type="domain" description="Sulfatase N-terminal" evidence="18">
    <location>
        <begin position="31"/>
        <end position="352"/>
    </location>
</feature>
<evidence type="ECO:0000256" key="15">
    <source>
        <dbReference type="ARBA" id="ARBA00074875"/>
    </source>
</evidence>
<dbReference type="Gene3D" id="3.30.1120.10">
    <property type="match status" value="1"/>
</dbReference>
<evidence type="ECO:0000256" key="16">
    <source>
        <dbReference type="ARBA" id="ARBA00079086"/>
    </source>
</evidence>
<evidence type="ECO:0000256" key="2">
    <source>
        <dbReference type="ARBA" id="ARBA00004371"/>
    </source>
</evidence>
<dbReference type="PANTHER" id="PTHR42693">
    <property type="entry name" value="ARYLSULFATASE FAMILY MEMBER"/>
    <property type="match status" value="1"/>
</dbReference>
<name>A0A7K7K5V0_AGEPH</name>
<dbReference type="InterPro" id="IPR024607">
    <property type="entry name" value="Sulfatase_CS"/>
</dbReference>
<feature type="non-terminal residue" evidence="19">
    <location>
        <position position="1"/>
    </location>
</feature>
<gene>
    <name evidence="19" type="primary">Arsg</name>
    <name evidence="19" type="ORF">AGEPHO_R01472</name>
</gene>
<keyword evidence="6" id="KW-0378">Hydrolase</keyword>
<dbReference type="Gene3D" id="3.40.720.10">
    <property type="entry name" value="Alkaline Phosphatase, subunit A"/>
    <property type="match status" value="1"/>
</dbReference>
<feature type="signal peptide" evidence="17">
    <location>
        <begin position="1"/>
        <end position="28"/>
    </location>
</feature>
<dbReference type="EC" id="3.1.6.1" evidence="11"/>
<evidence type="ECO:0000256" key="5">
    <source>
        <dbReference type="ARBA" id="ARBA00022729"/>
    </source>
</evidence>
<keyword evidence="4" id="KW-0479">Metal-binding</keyword>
<evidence type="ECO:0000256" key="13">
    <source>
        <dbReference type="ARBA" id="ARBA00052523"/>
    </source>
</evidence>
<feature type="chain" id="PRO_5029844568" description="Arylsulfatase G" evidence="17">
    <location>
        <begin position="29"/>
        <end position="527"/>
    </location>
</feature>
<protein>
    <recommendedName>
        <fullName evidence="15">Arylsulfatase G</fullName>
        <ecNumber evidence="11">3.1.6.1</ecNumber>
        <ecNumber evidence="14">3.1.6.15</ecNumber>
    </recommendedName>
    <alternativeName>
        <fullName evidence="16">N-sulfoglucosamine-3-sulfatase</fullName>
    </alternativeName>
</protein>
<evidence type="ECO:0000256" key="6">
    <source>
        <dbReference type="ARBA" id="ARBA00022801"/>
    </source>
</evidence>